<protein>
    <submittedName>
        <fullName evidence="4">Penicillin acylase</fullName>
    </submittedName>
</protein>
<accession>A0A430A232</accession>
<comment type="caution">
    <text evidence="4">The sequence shown here is derived from an EMBL/GenBank/DDBJ whole genome shotgun (WGS) entry which is preliminary data.</text>
</comment>
<evidence type="ECO:0000313" key="4">
    <source>
        <dbReference type="EMBL" id="RSU00506.1"/>
    </source>
</evidence>
<dbReference type="OrthoDB" id="9794717at2"/>
<dbReference type="CDD" id="cd00542">
    <property type="entry name" value="Ntn_PVA"/>
    <property type="match status" value="1"/>
</dbReference>
<evidence type="ECO:0000256" key="1">
    <source>
        <dbReference type="ARBA" id="ARBA00006625"/>
    </source>
</evidence>
<dbReference type="InterPro" id="IPR029132">
    <property type="entry name" value="CBAH/NAAA_C"/>
</dbReference>
<reference evidence="4 5" key="1">
    <citation type="submission" date="2017-05" db="EMBL/GenBank/DDBJ databases">
        <title>Vagococcus spp. assemblies.</title>
        <authorList>
            <person name="Gulvik C.A."/>
        </authorList>
    </citation>
    <scope>NUCLEOTIDE SEQUENCE [LARGE SCALE GENOMIC DNA]</scope>
    <source>
        <strain evidence="4 5">SS1995</strain>
    </source>
</reference>
<sequence>MCTSINLKTKDNINFLARTMDFSFELDANPVYIPKGYQFKSDVKSGTTITSTYSFVGAGRKLKDYVFADGVNEKGIGCCALYFSDLAVYADHDDTAKMNLAPHEVVFWALSSIGSLDELEEKVSQINIVNEASPFLGFVTPLHWIFSDENGRSIILEVMNNSVHFYEDVTNVFTNSPEYTWHLTNLKHFSYLQTTSRPIGNFGAYKPGSDGAGSGLLGMPGDYTSESRFVRSAFMREHIEETTGTEQGLNAIFHILATCDIPKGVKKHDNGALDYTQYKAAMDLTNRDYYMMDYYDSCPAKISLAELDKKNSPDPIEFQLSKRQTVINLTNQ</sequence>
<dbReference type="RefSeq" id="WP_125982831.1">
    <property type="nucleotide sequence ID" value="NZ_NGJS01000001.1"/>
</dbReference>
<organism evidence="4 5">
    <name type="scientific">Vagococcus vulneris</name>
    <dbReference type="NCBI Taxonomy" id="1977869"/>
    <lineage>
        <taxon>Bacteria</taxon>
        <taxon>Bacillati</taxon>
        <taxon>Bacillota</taxon>
        <taxon>Bacilli</taxon>
        <taxon>Lactobacillales</taxon>
        <taxon>Enterococcaceae</taxon>
        <taxon>Vagococcus</taxon>
    </lineage>
</organism>
<keyword evidence="5" id="KW-1185">Reference proteome</keyword>
<dbReference type="Proteomes" id="UP000287857">
    <property type="component" value="Unassembled WGS sequence"/>
</dbReference>
<keyword evidence="2" id="KW-0378">Hydrolase</keyword>
<dbReference type="AlphaFoldDB" id="A0A430A232"/>
<comment type="similarity">
    <text evidence="1">Belongs to the peptidase C59 family.</text>
</comment>
<dbReference type="Pfam" id="PF02275">
    <property type="entry name" value="CBAH"/>
    <property type="match status" value="1"/>
</dbReference>
<gene>
    <name evidence="4" type="ORF">CBF37_00390</name>
</gene>
<name>A0A430A232_9ENTE</name>
<evidence type="ECO:0000256" key="2">
    <source>
        <dbReference type="ARBA" id="ARBA00022801"/>
    </source>
</evidence>
<dbReference type="EMBL" id="NGJS01000001">
    <property type="protein sequence ID" value="RSU00506.1"/>
    <property type="molecule type" value="Genomic_DNA"/>
</dbReference>
<dbReference type="PANTHER" id="PTHR35527">
    <property type="entry name" value="CHOLOYLGLYCINE HYDROLASE"/>
    <property type="match status" value="1"/>
</dbReference>
<dbReference type="InterPro" id="IPR052193">
    <property type="entry name" value="Peptidase_C59"/>
</dbReference>
<dbReference type="PANTHER" id="PTHR35527:SF2">
    <property type="entry name" value="HYDROLASE"/>
    <property type="match status" value="1"/>
</dbReference>
<dbReference type="SUPFAM" id="SSF56235">
    <property type="entry name" value="N-terminal nucleophile aminohydrolases (Ntn hydrolases)"/>
    <property type="match status" value="1"/>
</dbReference>
<evidence type="ECO:0000313" key="5">
    <source>
        <dbReference type="Proteomes" id="UP000287857"/>
    </source>
</evidence>
<evidence type="ECO:0000259" key="3">
    <source>
        <dbReference type="Pfam" id="PF02275"/>
    </source>
</evidence>
<dbReference type="Gene3D" id="3.60.60.10">
    <property type="entry name" value="Penicillin V Acylase, Chain A"/>
    <property type="match status" value="1"/>
</dbReference>
<feature type="domain" description="Choloylglycine hydrolase/NAAA C-terminal" evidence="3">
    <location>
        <begin position="2"/>
        <end position="308"/>
    </location>
</feature>
<dbReference type="GO" id="GO:0016787">
    <property type="term" value="F:hydrolase activity"/>
    <property type="evidence" value="ECO:0007669"/>
    <property type="project" value="UniProtKB-KW"/>
</dbReference>
<dbReference type="InterPro" id="IPR029055">
    <property type="entry name" value="Ntn_hydrolases_N"/>
</dbReference>
<proteinExistence type="inferred from homology"/>